<organism evidence="1 2">
    <name type="scientific">Armillaria tabescens</name>
    <name type="common">Ringless honey mushroom</name>
    <name type="synonym">Agaricus tabescens</name>
    <dbReference type="NCBI Taxonomy" id="1929756"/>
    <lineage>
        <taxon>Eukaryota</taxon>
        <taxon>Fungi</taxon>
        <taxon>Dikarya</taxon>
        <taxon>Basidiomycota</taxon>
        <taxon>Agaricomycotina</taxon>
        <taxon>Agaricomycetes</taxon>
        <taxon>Agaricomycetidae</taxon>
        <taxon>Agaricales</taxon>
        <taxon>Marasmiineae</taxon>
        <taxon>Physalacriaceae</taxon>
        <taxon>Desarmillaria</taxon>
    </lineage>
</organism>
<proteinExistence type="predicted"/>
<reference evidence="1" key="1">
    <citation type="submission" date="2023-06" db="EMBL/GenBank/DDBJ databases">
        <authorList>
            <consortium name="Lawrence Berkeley National Laboratory"/>
            <person name="Ahrendt S."/>
            <person name="Sahu N."/>
            <person name="Indic B."/>
            <person name="Wong-Bajracharya J."/>
            <person name="Merenyi Z."/>
            <person name="Ke H.-M."/>
            <person name="Monk M."/>
            <person name="Kocsube S."/>
            <person name="Drula E."/>
            <person name="Lipzen A."/>
            <person name="Balint B."/>
            <person name="Henrissat B."/>
            <person name="Andreopoulos B."/>
            <person name="Martin F.M."/>
            <person name="Harder C.B."/>
            <person name="Rigling D."/>
            <person name="Ford K.L."/>
            <person name="Foster G.D."/>
            <person name="Pangilinan J."/>
            <person name="Papanicolaou A."/>
            <person name="Barry K."/>
            <person name="LaButti K."/>
            <person name="Viragh M."/>
            <person name="Koriabine M."/>
            <person name="Yan M."/>
            <person name="Riley R."/>
            <person name="Champramary S."/>
            <person name="Plett K.L."/>
            <person name="Tsai I.J."/>
            <person name="Slot J."/>
            <person name="Sipos G."/>
            <person name="Plett J."/>
            <person name="Nagy L.G."/>
            <person name="Grigoriev I.V."/>
        </authorList>
    </citation>
    <scope>NUCLEOTIDE SEQUENCE</scope>
    <source>
        <strain evidence="1">CCBAS 213</strain>
    </source>
</reference>
<protein>
    <submittedName>
        <fullName evidence="1">Uncharacterized protein</fullName>
    </submittedName>
</protein>
<keyword evidence="2" id="KW-1185">Reference proteome</keyword>
<evidence type="ECO:0000313" key="2">
    <source>
        <dbReference type="Proteomes" id="UP001175211"/>
    </source>
</evidence>
<dbReference type="EMBL" id="JAUEPS010000177">
    <property type="protein sequence ID" value="KAK0434758.1"/>
    <property type="molecule type" value="Genomic_DNA"/>
</dbReference>
<evidence type="ECO:0000313" key="1">
    <source>
        <dbReference type="EMBL" id="KAK0434758.1"/>
    </source>
</evidence>
<sequence length="145" mass="16374">MSTNNFSSTTKLGEYFAKLSARKADGMNWIFFHDCFLFAVDAVGLSDHFEDVGTATEPTALTAVDPKNLTADEAKATSKYLKTCKIWRSEQAIIKQRIASVILDLLFLKVKGKAMAMAMWEKVKSEYEKKLKMVTVDLHQKLQDE</sequence>
<dbReference type="Proteomes" id="UP001175211">
    <property type="component" value="Unassembled WGS sequence"/>
</dbReference>
<dbReference type="RefSeq" id="XP_060321805.1">
    <property type="nucleotide sequence ID" value="XM_060468294.1"/>
</dbReference>
<name>A0AA39J5M4_ARMTA</name>
<dbReference type="AlphaFoldDB" id="A0AA39J5M4"/>
<comment type="caution">
    <text evidence="1">The sequence shown here is derived from an EMBL/GenBank/DDBJ whole genome shotgun (WGS) entry which is preliminary data.</text>
</comment>
<dbReference type="GeneID" id="85351842"/>
<gene>
    <name evidence="1" type="ORF">EV420DRAFT_1282403</name>
</gene>
<accession>A0AA39J5M4</accession>